<dbReference type="InterPro" id="IPR036047">
    <property type="entry name" value="F-box-like_dom_sf"/>
</dbReference>
<feature type="signal peptide" evidence="1">
    <location>
        <begin position="1"/>
        <end position="21"/>
    </location>
</feature>
<keyword evidence="1" id="KW-0732">Signal</keyword>
<name>A0AAV1C527_OLDCO</name>
<dbReference type="Proteomes" id="UP001161247">
    <property type="component" value="Chromosome 1"/>
</dbReference>
<dbReference type="PANTHER" id="PTHR31111">
    <property type="entry name" value="BNAA05G37150D PROTEIN-RELATED"/>
    <property type="match status" value="1"/>
</dbReference>
<dbReference type="EMBL" id="OX459118">
    <property type="protein sequence ID" value="CAI9090719.1"/>
    <property type="molecule type" value="Genomic_DNA"/>
</dbReference>
<evidence type="ECO:0000313" key="3">
    <source>
        <dbReference type="EMBL" id="CAI9090719.1"/>
    </source>
</evidence>
<organism evidence="3 4">
    <name type="scientific">Oldenlandia corymbosa var. corymbosa</name>
    <dbReference type="NCBI Taxonomy" id="529605"/>
    <lineage>
        <taxon>Eukaryota</taxon>
        <taxon>Viridiplantae</taxon>
        <taxon>Streptophyta</taxon>
        <taxon>Embryophyta</taxon>
        <taxon>Tracheophyta</taxon>
        <taxon>Spermatophyta</taxon>
        <taxon>Magnoliopsida</taxon>
        <taxon>eudicotyledons</taxon>
        <taxon>Gunneridae</taxon>
        <taxon>Pentapetalae</taxon>
        <taxon>asterids</taxon>
        <taxon>lamiids</taxon>
        <taxon>Gentianales</taxon>
        <taxon>Rubiaceae</taxon>
        <taxon>Rubioideae</taxon>
        <taxon>Spermacoceae</taxon>
        <taxon>Hedyotis-Oldenlandia complex</taxon>
        <taxon>Oldenlandia</taxon>
    </lineage>
</organism>
<dbReference type="Pfam" id="PF00646">
    <property type="entry name" value="F-box"/>
    <property type="match status" value="1"/>
</dbReference>
<dbReference type="AlphaFoldDB" id="A0AAV1C527"/>
<accession>A0AAV1C527</accession>
<dbReference type="PROSITE" id="PS51257">
    <property type="entry name" value="PROKAR_LIPOPROTEIN"/>
    <property type="match status" value="1"/>
</dbReference>
<sequence length="319" mass="36691">MAKLVPFTGCFILFLVLTASCVMIRIESARKIPNGFPDDANITLLQLPEGSCGEFPQSCIRFLLVTIILKNLKRKSSSSLEKSSKRKKGRRMKGSTESVEIPDDLMIEVLMRLPTQSLHRFKCVCKLWNSTISDPKFIDKHARLSSVPAGAGNSSWRTTMDPPGRLHGSDIYVNGVIYWLYWIDRDHIISFEFGREVFRSLKISESLNLNAQLLNLGGSLACLTRKYGAKEPTEIWLLEEWEVFSLGSEDSRKLYVDLKQPRIHKKQYRWPDPQKEDGSEDKTYLSMLVYHCRYNHVENMYRFKDQDDVGHSQGSFLLE</sequence>
<dbReference type="NCBIfam" id="TIGR01640">
    <property type="entry name" value="F_box_assoc_1"/>
    <property type="match status" value="1"/>
</dbReference>
<dbReference type="InterPro" id="IPR001810">
    <property type="entry name" value="F-box_dom"/>
</dbReference>
<evidence type="ECO:0000313" key="4">
    <source>
        <dbReference type="Proteomes" id="UP001161247"/>
    </source>
</evidence>
<evidence type="ECO:0000256" key="1">
    <source>
        <dbReference type="SAM" id="SignalP"/>
    </source>
</evidence>
<dbReference type="SUPFAM" id="SSF81383">
    <property type="entry name" value="F-box domain"/>
    <property type="match status" value="1"/>
</dbReference>
<feature type="domain" description="F-box" evidence="2">
    <location>
        <begin position="95"/>
        <end position="141"/>
    </location>
</feature>
<dbReference type="Pfam" id="PF08268">
    <property type="entry name" value="FBA_3"/>
    <property type="match status" value="1"/>
</dbReference>
<dbReference type="PROSITE" id="PS50181">
    <property type="entry name" value="FBOX"/>
    <property type="match status" value="1"/>
</dbReference>
<evidence type="ECO:0000259" key="2">
    <source>
        <dbReference type="PROSITE" id="PS50181"/>
    </source>
</evidence>
<feature type="chain" id="PRO_5043337087" evidence="1">
    <location>
        <begin position="22"/>
        <end position="319"/>
    </location>
</feature>
<dbReference type="InterPro" id="IPR013187">
    <property type="entry name" value="F-box-assoc_dom_typ3"/>
</dbReference>
<dbReference type="PANTHER" id="PTHR31111:SF138">
    <property type="entry name" value="F-BOX ASSOCIATED DOMAIN-CONTAINING PROTEIN"/>
    <property type="match status" value="1"/>
</dbReference>
<dbReference type="CDD" id="cd22157">
    <property type="entry name" value="F-box_AtFBW1-like"/>
    <property type="match status" value="1"/>
</dbReference>
<dbReference type="InterPro" id="IPR017451">
    <property type="entry name" value="F-box-assoc_interact_dom"/>
</dbReference>
<reference evidence="3" key="1">
    <citation type="submission" date="2023-03" db="EMBL/GenBank/DDBJ databases">
        <authorList>
            <person name="Julca I."/>
        </authorList>
    </citation>
    <scope>NUCLEOTIDE SEQUENCE</scope>
</reference>
<protein>
    <submittedName>
        <fullName evidence="3">OLC1v1025546C1</fullName>
    </submittedName>
</protein>
<gene>
    <name evidence="3" type="ORF">OLC1_LOCUS2810</name>
</gene>
<dbReference type="Gene3D" id="1.20.1280.50">
    <property type="match status" value="1"/>
</dbReference>
<proteinExistence type="predicted"/>
<keyword evidence="4" id="KW-1185">Reference proteome</keyword>
<dbReference type="SMART" id="SM00256">
    <property type="entry name" value="FBOX"/>
    <property type="match status" value="1"/>
</dbReference>